<dbReference type="EMBL" id="CP003397">
    <property type="protein sequence ID" value="AFE54509.1"/>
    <property type="molecule type" value="Genomic_DNA"/>
</dbReference>
<dbReference type="InterPro" id="IPR036691">
    <property type="entry name" value="Endo/exonu/phosph_ase_sf"/>
</dbReference>
<comment type="cofactor">
    <cofactor evidence="1">
        <name>Mg(2+)</name>
        <dbReference type="ChEBI" id="CHEBI:18420"/>
    </cofactor>
</comment>
<dbReference type="InterPro" id="IPR037493">
    <property type="entry name" value="ExoIII-like"/>
</dbReference>
<evidence type="ECO:0000256" key="4">
    <source>
        <dbReference type="ARBA" id="ARBA00022801"/>
    </source>
</evidence>
<evidence type="ECO:0000256" key="2">
    <source>
        <dbReference type="ARBA" id="ARBA00007092"/>
    </source>
</evidence>
<dbReference type="InterPro" id="IPR005135">
    <property type="entry name" value="Endo/exonuclease/phosphatase"/>
</dbReference>
<feature type="domain" description="Endonuclease/exonuclease/phosphatase" evidence="6">
    <location>
        <begin position="4"/>
        <end position="251"/>
    </location>
</feature>
<dbReference type="PANTHER" id="PTHR43250:SF2">
    <property type="entry name" value="EXODEOXYRIBONUCLEASE III"/>
    <property type="match status" value="1"/>
</dbReference>
<comment type="similarity">
    <text evidence="2">Belongs to the DNA repair enzymes AP/ExoA family.</text>
</comment>
<name>A0ABM5MWD7_RICTP</name>
<evidence type="ECO:0000256" key="1">
    <source>
        <dbReference type="ARBA" id="ARBA00001946"/>
    </source>
</evidence>
<dbReference type="NCBIfam" id="TIGR00633">
    <property type="entry name" value="xth"/>
    <property type="match status" value="1"/>
</dbReference>
<accession>A0ABM5MWD7</accession>
<gene>
    <name evidence="7" type="ORF">RTTH1527_03220</name>
</gene>
<dbReference type="Gene3D" id="3.60.10.10">
    <property type="entry name" value="Endonuclease/exonuclease/phosphatase"/>
    <property type="match status" value="1"/>
</dbReference>
<evidence type="ECO:0000313" key="8">
    <source>
        <dbReference type="Proteomes" id="UP000007581"/>
    </source>
</evidence>
<proteinExistence type="inferred from homology"/>
<organism evidence="7 8">
    <name type="scientific">Rickettsia typhi str. TH1527</name>
    <dbReference type="NCBI Taxonomy" id="1003201"/>
    <lineage>
        <taxon>Bacteria</taxon>
        <taxon>Pseudomonadati</taxon>
        <taxon>Pseudomonadota</taxon>
        <taxon>Alphaproteobacteria</taxon>
        <taxon>Rickettsiales</taxon>
        <taxon>Rickettsiaceae</taxon>
        <taxon>Rickettsieae</taxon>
        <taxon>Rickettsia</taxon>
        <taxon>typhus group</taxon>
    </lineage>
</organism>
<dbReference type="Proteomes" id="UP000007581">
    <property type="component" value="Chromosome"/>
</dbReference>
<dbReference type="PROSITE" id="PS51435">
    <property type="entry name" value="AP_NUCLEASE_F1_4"/>
    <property type="match status" value="1"/>
</dbReference>
<sequence>MKIATWNINSIKTRLNLLRNFLSKENLDILLLQEIKCETEKFPFDELSDLPYHFYVHGQKSYNGVAIISKFPADKIIKDFQNNYCSDQARFIEIKLSLSIGYSNIISLYAPNGSFVSSNKFVEKLKFYDNFINYLSTKKSCYEKTIIGGDFNIAPFDIDVYSSKVLTETTCCTKVEQKKLRTILNSGFEDLYRLMHPNKQEFSWWDYRAGCFEKNKGMRIDMILGCNNTIDYLEKCYMDYNFRTQKKPSDHIPIIANFCSSFSTKSGIKY</sequence>
<reference evidence="7" key="1">
    <citation type="submission" date="2012-03" db="EMBL/GenBank/DDBJ databases">
        <authorList>
            <person name="Johnson S.L."/>
            <person name="Sims D."/>
            <person name="Han S."/>
            <person name="Bruce D.C."/>
            <person name="Dasch G.A."/>
        </authorList>
    </citation>
    <scope>NUCLEOTIDE SEQUENCE [LARGE SCALE GENOMIC DNA]</scope>
    <source>
        <strain evidence="7">TH1527</strain>
    </source>
</reference>
<dbReference type="CDD" id="cd09086">
    <property type="entry name" value="ExoIII-like_AP-endo"/>
    <property type="match status" value="1"/>
</dbReference>
<dbReference type="RefSeq" id="WP_011191108.1">
    <property type="nucleotide sequence ID" value="NC_017066.1"/>
</dbReference>
<evidence type="ECO:0000256" key="5">
    <source>
        <dbReference type="ARBA" id="ARBA00022842"/>
    </source>
</evidence>
<evidence type="ECO:0000256" key="3">
    <source>
        <dbReference type="ARBA" id="ARBA00022723"/>
    </source>
</evidence>
<evidence type="ECO:0000259" key="6">
    <source>
        <dbReference type="Pfam" id="PF03372"/>
    </source>
</evidence>
<dbReference type="Pfam" id="PF03372">
    <property type="entry name" value="Exo_endo_phos"/>
    <property type="match status" value="1"/>
</dbReference>
<dbReference type="InterPro" id="IPR004808">
    <property type="entry name" value="AP_endonuc_1"/>
</dbReference>
<keyword evidence="3" id="KW-0479">Metal-binding</keyword>
<keyword evidence="5" id="KW-0460">Magnesium</keyword>
<protein>
    <submittedName>
        <fullName evidence="7">Exodeoxyribonuclease III</fullName>
    </submittedName>
</protein>
<evidence type="ECO:0000313" key="7">
    <source>
        <dbReference type="EMBL" id="AFE54509.1"/>
    </source>
</evidence>
<dbReference type="PANTHER" id="PTHR43250">
    <property type="entry name" value="EXODEOXYRIBONUCLEASE III"/>
    <property type="match status" value="1"/>
</dbReference>
<dbReference type="SUPFAM" id="SSF56219">
    <property type="entry name" value="DNase I-like"/>
    <property type="match status" value="1"/>
</dbReference>
<keyword evidence="8" id="KW-1185">Reference proteome</keyword>
<keyword evidence="4" id="KW-0378">Hydrolase</keyword>
<dbReference type="NCBIfam" id="TIGR00195">
    <property type="entry name" value="exoDNase_III"/>
    <property type="match status" value="1"/>
</dbReference>